<dbReference type="AlphaFoldDB" id="A0A917DAH5"/>
<reference evidence="3" key="1">
    <citation type="journal article" date="2014" name="Int. J. Syst. Evol. Microbiol.">
        <title>Complete genome sequence of Corynebacterium casei LMG S-19264T (=DSM 44701T), isolated from a smear-ripened cheese.</title>
        <authorList>
            <consortium name="US DOE Joint Genome Institute (JGI-PGF)"/>
            <person name="Walter F."/>
            <person name="Albersmeier A."/>
            <person name="Kalinowski J."/>
            <person name="Ruckert C."/>
        </authorList>
    </citation>
    <scope>NUCLEOTIDE SEQUENCE</scope>
    <source>
        <strain evidence="3">CGMCC 1.15493</strain>
    </source>
</reference>
<keyword evidence="1" id="KW-0472">Membrane</keyword>
<accession>A0A917DAH5</accession>
<evidence type="ECO:0000313" key="3">
    <source>
        <dbReference type="EMBL" id="GGD20237.1"/>
    </source>
</evidence>
<dbReference type="Proteomes" id="UP000613160">
    <property type="component" value="Unassembled WGS sequence"/>
</dbReference>
<gene>
    <name evidence="3" type="ORF">GCM10011335_23940</name>
</gene>
<dbReference type="EMBL" id="BMJJ01000005">
    <property type="protein sequence ID" value="GGD20237.1"/>
    <property type="molecule type" value="Genomic_DNA"/>
</dbReference>
<feature type="transmembrane region" description="Helical" evidence="1">
    <location>
        <begin position="103"/>
        <end position="125"/>
    </location>
</feature>
<protein>
    <submittedName>
        <fullName evidence="3">Membrane protein</fullName>
    </submittedName>
</protein>
<reference evidence="3" key="2">
    <citation type="submission" date="2020-09" db="EMBL/GenBank/DDBJ databases">
        <authorList>
            <person name="Sun Q."/>
            <person name="Zhou Y."/>
        </authorList>
    </citation>
    <scope>NUCLEOTIDE SEQUENCE</scope>
    <source>
        <strain evidence="3">CGMCC 1.15493</strain>
    </source>
</reference>
<feature type="transmembrane region" description="Helical" evidence="1">
    <location>
        <begin position="235"/>
        <end position="256"/>
    </location>
</feature>
<organism evidence="3 4">
    <name type="scientific">Aureimonas glaciei</name>
    <dbReference type="NCBI Taxonomy" id="1776957"/>
    <lineage>
        <taxon>Bacteria</taxon>
        <taxon>Pseudomonadati</taxon>
        <taxon>Pseudomonadota</taxon>
        <taxon>Alphaproteobacteria</taxon>
        <taxon>Hyphomicrobiales</taxon>
        <taxon>Aurantimonadaceae</taxon>
        <taxon>Aureimonas</taxon>
    </lineage>
</organism>
<evidence type="ECO:0000256" key="1">
    <source>
        <dbReference type="SAM" id="Phobius"/>
    </source>
</evidence>
<proteinExistence type="predicted"/>
<feature type="domain" description="DUF1206" evidence="2">
    <location>
        <begin position="102"/>
        <end position="170"/>
    </location>
</feature>
<feature type="transmembrane region" description="Helical" evidence="1">
    <location>
        <begin position="20"/>
        <end position="37"/>
    </location>
</feature>
<feature type="transmembrane region" description="Helical" evidence="1">
    <location>
        <begin position="57"/>
        <end position="82"/>
    </location>
</feature>
<keyword evidence="1" id="KW-0812">Transmembrane</keyword>
<sequence length="269" mass="28225">MAAKETIDRYSGALEWVARIGYVARGVVYLVIGYFSFKAAYSAGQTMDSKDAVRTVFGSTGGVVLMIVLVLALAAFVVWRLLQAGLDLDHHGTDAKGLAVRAGLLGSAFSHGALAVFAALLVLGARSEGDSILDQALEKAFAAGYGQIVTYAIAALMAVVGAAHIAKGVKAGFEKYMRLPEGRQWMKRVFQAGLVARGLTFVLLAFLLVTGAASYASGDRPGLATALDAMAGWSYGWAFLAATGLGLAAFGLYALAQARYRRINTDLTG</sequence>
<dbReference type="Pfam" id="PF06724">
    <property type="entry name" value="DUF1206"/>
    <property type="match status" value="3"/>
</dbReference>
<evidence type="ECO:0000259" key="2">
    <source>
        <dbReference type="Pfam" id="PF06724"/>
    </source>
</evidence>
<feature type="transmembrane region" description="Helical" evidence="1">
    <location>
        <begin position="145"/>
        <end position="169"/>
    </location>
</feature>
<keyword evidence="1" id="KW-1133">Transmembrane helix</keyword>
<comment type="caution">
    <text evidence="3">The sequence shown here is derived from an EMBL/GenBank/DDBJ whole genome shotgun (WGS) entry which is preliminary data.</text>
</comment>
<feature type="domain" description="DUF1206" evidence="2">
    <location>
        <begin position="20"/>
        <end position="84"/>
    </location>
</feature>
<name>A0A917DAH5_9HYPH</name>
<feature type="transmembrane region" description="Helical" evidence="1">
    <location>
        <begin position="189"/>
        <end position="215"/>
    </location>
</feature>
<evidence type="ECO:0000313" key="4">
    <source>
        <dbReference type="Proteomes" id="UP000613160"/>
    </source>
</evidence>
<feature type="domain" description="DUF1206" evidence="2">
    <location>
        <begin position="192"/>
        <end position="261"/>
    </location>
</feature>
<dbReference type="InterPro" id="IPR009597">
    <property type="entry name" value="DUF1206"/>
</dbReference>
<dbReference type="RefSeq" id="WP_188850854.1">
    <property type="nucleotide sequence ID" value="NZ_BMJJ01000005.1"/>
</dbReference>
<keyword evidence="4" id="KW-1185">Reference proteome</keyword>